<keyword evidence="5 13" id="KW-0812">Transmembrane</keyword>
<dbReference type="GO" id="GO:0015099">
    <property type="term" value="F:nickel cation transmembrane transporter activity"/>
    <property type="evidence" value="ECO:0007669"/>
    <property type="project" value="TreeGrafter"/>
</dbReference>
<dbReference type="SUPFAM" id="SSF143865">
    <property type="entry name" value="CorA soluble domain-like"/>
    <property type="match status" value="1"/>
</dbReference>
<evidence type="ECO:0000256" key="13">
    <source>
        <dbReference type="SAM" id="Phobius"/>
    </source>
</evidence>
<evidence type="ECO:0000256" key="2">
    <source>
        <dbReference type="ARBA" id="ARBA00009765"/>
    </source>
</evidence>
<evidence type="ECO:0000313" key="15">
    <source>
        <dbReference type="Proteomes" id="UP000183898"/>
    </source>
</evidence>
<dbReference type="InterPro" id="IPR050829">
    <property type="entry name" value="CorA_MIT"/>
</dbReference>
<dbReference type="AlphaFoldDB" id="A0A1H8CTY6"/>
<dbReference type="Pfam" id="PF01544">
    <property type="entry name" value="CorA"/>
    <property type="match status" value="1"/>
</dbReference>
<dbReference type="PANTHER" id="PTHR47685">
    <property type="entry name" value="MAGNESIUM TRANSPORT PROTEIN CORA"/>
    <property type="match status" value="1"/>
</dbReference>
<keyword evidence="3" id="KW-0813">Transport</keyword>
<gene>
    <name evidence="14" type="ORF">SAMN05216404_10256</name>
</gene>
<evidence type="ECO:0000256" key="11">
    <source>
        <dbReference type="ARBA" id="ARBA00045497"/>
    </source>
</evidence>
<comment type="function">
    <text evidence="11">Mediates influx of magnesium ions. Alternates between open and closed states. Activated by low cytoplasmic Mg(2+) levels. Inactive when cytoplasmic Mg(2+) levels are high.</text>
</comment>
<dbReference type="InterPro" id="IPR045863">
    <property type="entry name" value="CorA_TM1_TM2"/>
</dbReference>
<feature type="coiled-coil region" evidence="12">
    <location>
        <begin position="135"/>
        <end position="162"/>
    </location>
</feature>
<dbReference type="SUPFAM" id="SSF144083">
    <property type="entry name" value="Magnesium transport protein CorA, transmembrane region"/>
    <property type="match status" value="1"/>
</dbReference>
<comment type="catalytic activity">
    <reaction evidence="10">
        <text>Mg(2+)(in) = Mg(2+)(out)</text>
        <dbReference type="Rhea" id="RHEA:29827"/>
        <dbReference type="ChEBI" id="CHEBI:18420"/>
    </reaction>
</comment>
<evidence type="ECO:0000256" key="10">
    <source>
        <dbReference type="ARBA" id="ARBA00034269"/>
    </source>
</evidence>
<reference evidence="14 15" key="1">
    <citation type="submission" date="2016-10" db="EMBL/GenBank/DDBJ databases">
        <authorList>
            <person name="de Groot N.N."/>
        </authorList>
    </citation>
    <scope>NUCLEOTIDE SEQUENCE [LARGE SCALE GENOMIC DNA]</scope>
    <source>
        <strain evidence="14 15">Nl18</strain>
    </source>
</reference>
<dbReference type="PANTHER" id="PTHR47685:SF1">
    <property type="entry name" value="MAGNESIUM TRANSPORT PROTEIN CORA"/>
    <property type="match status" value="1"/>
</dbReference>
<feature type="transmembrane region" description="Helical" evidence="13">
    <location>
        <begin position="296"/>
        <end position="316"/>
    </location>
</feature>
<sequence length="323" mass="36517">MIRSVVRDNHSLCIIHGLPRREGDEHIVWLEINAPTPQDIVCLKQRFGIDTTPQAGSVFDDGTFMYMRAKLLRLGSNGTPSFGDVTFMLGEQLVAILCQHPDFHPFDTALQRMNRRPNHAQNPKWVLRLLLQVANDSADTVIDRLADELERSAEEISEISDGYNAQGRELGVPDLIETMQDLNEKEDIISRCLEAQLSLARTVRYLSGEIDNVAEAELQVLTTELAEDVAGVKEHAYFEHEKVRYLQNAVTNILNIKQNQIVKVFTIITAVFLPPTLVGTFYGMNFAVMPELAWEYGFIYSMGLTVSAALLPLIYIKRKGWLR</sequence>
<dbReference type="RefSeq" id="WP_074744042.1">
    <property type="nucleotide sequence ID" value="NZ_FOCT01000002.1"/>
</dbReference>
<dbReference type="InterPro" id="IPR002523">
    <property type="entry name" value="MgTranspt_CorA/ZnTranspt_ZntB"/>
</dbReference>
<name>A0A1H8CTY6_9PROT</name>
<dbReference type="Gene3D" id="1.20.58.340">
    <property type="entry name" value="Magnesium transport protein CorA, transmembrane region"/>
    <property type="match status" value="1"/>
</dbReference>
<dbReference type="FunFam" id="1.20.58.340:FF:000004">
    <property type="entry name" value="Magnesium transport protein CorA"/>
    <property type="match status" value="1"/>
</dbReference>
<evidence type="ECO:0000256" key="9">
    <source>
        <dbReference type="ARBA" id="ARBA00023136"/>
    </source>
</evidence>
<keyword evidence="8" id="KW-0406">Ion transport</keyword>
<keyword evidence="12" id="KW-0175">Coiled coil</keyword>
<proteinExistence type="inferred from homology"/>
<organism evidence="14 15">
    <name type="scientific">Nitrosospira multiformis</name>
    <dbReference type="NCBI Taxonomy" id="1231"/>
    <lineage>
        <taxon>Bacteria</taxon>
        <taxon>Pseudomonadati</taxon>
        <taxon>Pseudomonadota</taxon>
        <taxon>Betaproteobacteria</taxon>
        <taxon>Nitrosomonadales</taxon>
        <taxon>Nitrosomonadaceae</taxon>
        <taxon>Nitrosospira</taxon>
    </lineage>
</organism>
<dbReference type="EMBL" id="FOCT01000002">
    <property type="protein sequence ID" value="SEM98440.1"/>
    <property type="molecule type" value="Genomic_DNA"/>
</dbReference>
<accession>A0A1H8CTY6</accession>
<keyword evidence="6" id="KW-0460">Magnesium</keyword>
<evidence type="ECO:0000256" key="4">
    <source>
        <dbReference type="ARBA" id="ARBA00022475"/>
    </source>
</evidence>
<dbReference type="InterPro" id="IPR045861">
    <property type="entry name" value="CorA_cytoplasmic_dom"/>
</dbReference>
<comment type="subcellular location">
    <subcellularLocation>
        <location evidence="1">Cell membrane</location>
        <topology evidence="1">Multi-pass membrane protein</topology>
    </subcellularLocation>
</comment>
<evidence type="ECO:0000313" key="14">
    <source>
        <dbReference type="EMBL" id="SEM98440.1"/>
    </source>
</evidence>
<evidence type="ECO:0000256" key="8">
    <source>
        <dbReference type="ARBA" id="ARBA00023065"/>
    </source>
</evidence>
<keyword evidence="9 13" id="KW-0472">Membrane</keyword>
<comment type="similarity">
    <text evidence="2">Belongs to the CorA metal ion transporter (MIT) (TC 1.A.35) family.</text>
</comment>
<dbReference type="GO" id="GO:0005886">
    <property type="term" value="C:plasma membrane"/>
    <property type="evidence" value="ECO:0007669"/>
    <property type="project" value="UniProtKB-SubCell"/>
</dbReference>
<keyword evidence="4" id="KW-1003">Cell membrane</keyword>
<evidence type="ECO:0000256" key="6">
    <source>
        <dbReference type="ARBA" id="ARBA00022842"/>
    </source>
</evidence>
<dbReference type="GO" id="GO:0015095">
    <property type="term" value="F:magnesium ion transmembrane transporter activity"/>
    <property type="evidence" value="ECO:0007669"/>
    <property type="project" value="TreeGrafter"/>
</dbReference>
<dbReference type="Proteomes" id="UP000183898">
    <property type="component" value="Unassembled WGS sequence"/>
</dbReference>
<dbReference type="GO" id="GO:0015087">
    <property type="term" value="F:cobalt ion transmembrane transporter activity"/>
    <property type="evidence" value="ECO:0007669"/>
    <property type="project" value="TreeGrafter"/>
</dbReference>
<keyword evidence="7 13" id="KW-1133">Transmembrane helix</keyword>
<protein>
    <submittedName>
        <fullName evidence="14">Magnesium transporter</fullName>
    </submittedName>
</protein>
<evidence type="ECO:0000256" key="7">
    <source>
        <dbReference type="ARBA" id="ARBA00022989"/>
    </source>
</evidence>
<evidence type="ECO:0000256" key="3">
    <source>
        <dbReference type="ARBA" id="ARBA00022448"/>
    </source>
</evidence>
<feature type="transmembrane region" description="Helical" evidence="13">
    <location>
        <begin position="264"/>
        <end position="284"/>
    </location>
</feature>
<evidence type="ECO:0000256" key="5">
    <source>
        <dbReference type="ARBA" id="ARBA00022692"/>
    </source>
</evidence>
<evidence type="ECO:0000256" key="12">
    <source>
        <dbReference type="SAM" id="Coils"/>
    </source>
</evidence>
<evidence type="ECO:0000256" key="1">
    <source>
        <dbReference type="ARBA" id="ARBA00004651"/>
    </source>
</evidence>